<sequence>MVHISLVDANDNPLENDVVEETTKNTSTTTKRWRFATSSNTQTLTSPPKAHGDLSHDPFPTLPYELNTEIISRLPVKILMQFKCINKPWKTLISDPQFARKHLSKVNSTHLILSFSNPFHEFLVKSYSLKSMFESTKSMFESTTPIPEELEYPLRTRNHLGNESCQELSQPIYGIDVVNLTLGVLRNCLCTLAYSGTFSDVWLMKDYGDNKSWAKLFRIPPYMEDVDSFPYLNVLCISEDEEVLLEYNSKKIVVYNIRNETFRNLEIQYLVNGWAVPHLHVESLISPFFLILGIRS</sequence>
<dbReference type="PANTHER" id="PTHR31672:SF13">
    <property type="entry name" value="F-BOX PROTEIN CPR30-LIKE"/>
    <property type="match status" value="1"/>
</dbReference>
<dbReference type="EMBL" id="JAYWIO010000008">
    <property type="protein sequence ID" value="KAK7245759.1"/>
    <property type="molecule type" value="Genomic_DNA"/>
</dbReference>
<dbReference type="InterPro" id="IPR001810">
    <property type="entry name" value="F-box_dom"/>
</dbReference>
<dbReference type="Gene3D" id="1.20.1280.50">
    <property type="match status" value="1"/>
</dbReference>
<organism evidence="3 4">
    <name type="scientific">Crotalaria pallida</name>
    <name type="common">Smooth rattlebox</name>
    <name type="synonym">Crotalaria striata</name>
    <dbReference type="NCBI Taxonomy" id="3830"/>
    <lineage>
        <taxon>Eukaryota</taxon>
        <taxon>Viridiplantae</taxon>
        <taxon>Streptophyta</taxon>
        <taxon>Embryophyta</taxon>
        <taxon>Tracheophyta</taxon>
        <taxon>Spermatophyta</taxon>
        <taxon>Magnoliopsida</taxon>
        <taxon>eudicotyledons</taxon>
        <taxon>Gunneridae</taxon>
        <taxon>Pentapetalae</taxon>
        <taxon>rosids</taxon>
        <taxon>fabids</taxon>
        <taxon>Fabales</taxon>
        <taxon>Fabaceae</taxon>
        <taxon>Papilionoideae</taxon>
        <taxon>50 kb inversion clade</taxon>
        <taxon>genistoids sensu lato</taxon>
        <taxon>core genistoids</taxon>
        <taxon>Crotalarieae</taxon>
        <taxon>Crotalaria</taxon>
    </lineage>
</organism>
<evidence type="ECO:0000313" key="3">
    <source>
        <dbReference type="EMBL" id="KAK7245759.1"/>
    </source>
</evidence>
<dbReference type="SUPFAM" id="SSF81383">
    <property type="entry name" value="F-box domain"/>
    <property type="match status" value="1"/>
</dbReference>
<dbReference type="Proteomes" id="UP001372338">
    <property type="component" value="Unassembled WGS sequence"/>
</dbReference>
<feature type="compositionally biased region" description="Polar residues" evidence="1">
    <location>
        <begin position="36"/>
        <end position="46"/>
    </location>
</feature>
<evidence type="ECO:0000259" key="2">
    <source>
        <dbReference type="PROSITE" id="PS50181"/>
    </source>
</evidence>
<feature type="region of interest" description="Disordered" evidence="1">
    <location>
        <begin position="36"/>
        <end position="56"/>
    </location>
</feature>
<dbReference type="PROSITE" id="PS50181">
    <property type="entry name" value="FBOX"/>
    <property type="match status" value="1"/>
</dbReference>
<dbReference type="Pfam" id="PF00646">
    <property type="entry name" value="F-box"/>
    <property type="match status" value="1"/>
</dbReference>
<gene>
    <name evidence="3" type="ORF">RIF29_40608</name>
</gene>
<accession>A0AAN9HQS7</accession>
<dbReference type="PANTHER" id="PTHR31672">
    <property type="entry name" value="BNACNNG10540D PROTEIN"/>
    <property type="match status" value="1"/>
</dbReference>
<dbReference type="InterPro" id="IPR050796">
    <property type="entry name" value="SCF_F-box_component"/>
</dbReference>
<proteinExistence type="predicted"/>
<evidence type="ECO:0000256" key="1">
    <source>
        <dbReference type="SAM" id="MobiDB-lite"/>
    </source>
</evidence>
<reference evidence="3 4" key="1">
    <citation type="submission" date="2024-01" db="EMBL/GenBank/DDBJ databases">
        <title>The genomes of 5 underutilized Papilionoideae crops provide insights into root nodulation and disease resistanc.</title>
        <authorList>
            <person name="Yuan L."/>
        </authorList>
    </citation>
    <scope>NUCLEOTIDE SEQUENCE [LARGE SCALE GENOMIC DNA]</scope>
    <source>
        <strain evidence="3">ZHUSHIDOU_FW_LH</strain>
        <tissue evidence="3">Leaf</tissue>
    </source>
</reference>
<keyword evidence="4" id="KW-1185">Reference proteome</keyword>
<name>A0AAN9HQS7_CROPI</name>
<dbReference type="AlphaFoldDB" id="A0AAN9HQS7"/>
<evidence type="ECO:0000313" key="4">
    <source>
        <dbReference type="Proteomes" id="UP001372338"/>
    </source>
</evidence>
<comment type="caution">
    <text evidence="3">The sequence shown here is derived from an EMBL/GenBank/DDBJ whole genome shotgun (WGS) entry which is preliminary data.</text>
</comment>
<feature type="domain" description="F-box" evidence="2">
    <location>
        <begin position="56"/>
        <end position="102"/>
    </location>
</feature>
<dbReference type="InterPro" id="IPR036047">
    <property type="entry name" value="F-box-like_dom_sf"/>
</dbReference>
<protein>
    <recommendedName>
        <fullName evidence="2">F-box domain-containing protein</fullName>
    </recommendedName>
</protein>